<proteinExistence type="predicted"/>
<dbReference type="Proteomes" id="UP000826195">
    <property type="component" value="Unassembled WGS sequence"/>
</dbReference>
<keyword evidence="2" id="KW-1185">Reference proteome</keyword>
<dbReference type="AlphaFoldDB" id="A0AAV7J601"/>
<protein>
    <submittedName>
        <fullName evidence="1">Uncharacterized protein</fullName>
    </submittedName>
</protein>
<name>A0AAV7J601_COTGL</name>
<comment type="caution">
    <text evidence="1">The sequence shown here is derived from an EMBL/GenBank/DDBJ whole genome shotgun (WGS) entry which is preliminary data.</text>
</comment>
<accession>A0AAV7J601</accession>
<organism evidence="1 2">
    <name type="scientific">Cotesia glomerata</name>
    <name type="common">Lepidopteran parasitic wasp</name>
    <name type="synonym">Apanteles glomeratus</name>
    <dbReference type="NCBI Taxonomy" id="32391"/>
    <lineage>
        <taxon>Eukaryota</taxon>
        <taxon>Metazoa</taxon>
        <taxon>Ecdysozoa</taxon>
        <taxon>Arthropoda</taxon>
        <taxon>Hexapoda</taxon>
        <taxon>Insecta</taxon>
        <taxon>Pterygota</taxon>
        <taxon>Neoptera</taxon>
        <taxon>Endopterygota</taxon>
        <taxon>Hymenoptera</taxon>
        <taxon>Apocrita</taxon>
        <taxon>Ichneumonoidea</taxon>
        <taxon>Braconidae</taxon>
        <taxon>Microgastrinae</taxon>
        <taxon>Cotesia</taxon>
    </lineage>
</organism>
<dbReference type="EMBL" id="JAHXZJ010000001">
    <property type="protein sequence ID" value="KAH0567674.1"/>
    <property type="molecule type" value="Genomic_DNA"/>
</dbReference>
<reference evidence="1 2" key="1">
    <citation type="journal article" date="2021" name="J. Hered.">
        <title>A chromosome-level genome assembly of the parasitoid wasp, Cotesia glomerata (Hymenoptera: Braconidae).</title>
        <authorList>
            <person name="Pinto B.J."/>
            <person name="Weis J.J."/>
            <person name="Gamble T."/>
            <person name="Ode P.J."/>
            <person name="Paul R."/>
            <person name="Zaspel J.M."/>
        </authorList>
    </citation>
    <scope>NUCLEOTIDE SEQUENCE [LARGE SCALE GENOMIC DNA]</scope>
    <source>
        <strain evidence="1">CgM1</strain>
    </source>
</reference>
<evidence type="ECO:0000313" key="2">
    <source>
        <dbReference type="Proteomes" id="UP000826195"/>
    </source>
</evidence>
<evidence type="ECO:0000313" key="1">
    <source>
        <dbReference type="EMBL" id="KAH0567674.1"/>
    </source>
</evidence>
<gene>
    <name evidence="1" type="ORF">KQX54_011592</name>
</gene>
<sequence>MKCLESMEANYNNPFYLAQVPRENDDAKEWETRYGFHSPVKVSSRAHSKSQHLALMMADEATPPISFCKGLLLFPPRIASHHLLPFYLLRLLLHVTAIQKD</sequence>